<dbReference type="GO" id="GO:0005576">
    <property type="term" value="C:extracellular region"/>
    <property type="evidence" value="ECO:0007669"/>
    <property type="project" value="UniProtKB-SubCell"/>
</dbReference>
<evidence type="ECO:0000256" key="8">
    <source>
        <dbReference type="ARBA" id="ARBA00038932"/>
    </source>
</evidence>
<feature type="compositionally biased region" description="Pro residues" evidence="13">
    <location>
        <begin position="265"/>
        <end position="275"/>
    </location>
</feature>
<dbReference type="Gene3D" id="3.30.429.10">
    <property type="entry name" value="Macrophage Migration Inhibitory Factor"/>
    <property type="match status" value="1"/>
</dbReference>
<feature type="region of interest" description="Disordered" evidence="13">
    <location>
        <begin position="81"/>
        <end position="102"/>
    </location>
</feature>
<evidence type="ECO:0000256" key="2">
    <source>
        <dbReference type="ARBA" id="ARBA00005851"/>
    </source>
</evidence>
<comment type="catalytic activity">
    <reaction evidence="7">
        <text>L-dopachrome = 5,6-dihydroxyindole-2-carboxylate</text>
        <dbReference type="Rhea" id="RHEA:13041"/>
        <dbReference type="ChEBI" id="CHEBI:16875"/>
        <dbReference type="ChEBI" id="CHEBI:57509"/>
        <dbReference type="EC" id="5.3.3.12"/>
    </reaction>
</comment>
<reference evidence="14" key="1">
    <citation type="journal article" date="2023" name="Genome Biol. Evol.">
        <title>First Whole Genome Sequence and Flow Cytometry Genome Size Data for the Lichen-Forming Fungus Ramalina farinacea (Ascomycota).</title>
        <authorList>
            <person name="Llewellyn T."/>
            <person name="Mian S."/>
            <person name="Hill R."/>
            <person name="Leitch I.J."/>
            <person name="Gaya E."/>
        </authorList>
    </citation>
    <scope>NUCLEOTIDE SEQUENCE</scope>
    <source>
        <strain evidence="14">LIQ254RAFAR</strain>
    </source>
</reference>
<evidence type="ECO:0000256" key="6">
    <source>
        <dbReference type="ARBA" id="ARBA00036735"/>
    </source>
</evidence>
<comment type="subcellular location">
    <subcellularLocation>
        <location evidence="1">Secreted</location>
    </subcellularLocation>
</comment>
<feature type="compositionally biased region" description="Polar residues" evidence="13">
    <location>
        <begin position="311"/>
        <end position="326"/>
    </location>
</feature>
<evidence type="ECO:0000256" key="4">
    <source>
        <dbReference type="ARBA" id="ARBA00022525"/>
    </source>
</evidence>
<dbReference type="InterPro" id="IPR001398">
    <property type="entry name" value="Macrophage_inhib_fac"/>
</dbReference>
<dbReference type="Pfam" id="PF01187">
    <property type="entry name" value="MIF"/>
    <property type="match status" value="1"/>
</dbReference>
<dbReference type="GO" id="GO:0050178">
    <property type="term" value="F:phenylpyruvate tautomerase activity"/>
    <property type="evidence" value="ECO:0007669"/>
    <property type="project" value="UniProtKB-EC"/>
</dbReference>
<keyword evidence="15" id="KW-1185">Reference proteome</keyword>
<protein>
    <recommendedName>
        <fullName evidence="12">L-dopachrome isomerase</fullName>
        <ecNumber evidence="9">5.3.2.1</ecNumber>
        <ecNumber evidence="8">5.3.3.12</ecNumber>
    </recommendedName>
    <alternativeName>
        <fullName evidence="10">L-dopachrome tautomerase</fullName>
    </alternativeName>
    <alternativeName>
        <fullName evidence="11">Phenylpyruvate tautomerase</fullName>
    </alternativeName>
</protein>
<evidence type="ECO:0000256" key="7">
    <source>
        <dbReference type="ARBA" id="ARBA00036823"/>
    </source>
</evidence>
<evidence type="ECO:0000256" key="9">
    <source>
        <dbReference type="ARBA" id="ARBA00039086"/>
    </source>
</evidence>
<gene>
    <name evidence="14" type="ORF">OHK93_006940</name>
</gene>
<comment type="similarity">
    <text evidence="2">Belongs to the MIF family.</text>
</comment>
<evidence type="ECO:0000256" key="3">
    <source>
        <dbReference type="ARBA" id="ARBA00022514"/>
    </source>
</evidence>
<evidence type="ECO:0000256" key="5">
    <source>
        <dbReference type="ARBA" id="ARBA00023235"/>
    </source>
</evidence>
<accession>A0AA43QLR6</accession>
<sequence length="364" mass="39855">MLSSIDDSIAPHKPAHRRTPTANDFPTPYGRDYGKDFTVNKRDQGLVSPTASSFSFIEDEMQPHAVSTTGSIMEEKGVVRDLSRGTPGEGSHAPSINGDSPVKELSKKKSQYYESSFASREPALSCRERVYKDSPILAEVKTNVIVRDEFLLLSDLSAHLSQRYSRPASSIFVTLDHSACLLFAGSFDSAYILTITALPSQLLPTTNKRNAAMMQSFMSNSLGVLPDRGIIKFAGIPDECLAISGTTITGAVERLQKQTSGDIRPVPPSKEPPPMTKEMAPRHELQNIPKRNASLKPRNHKPTPLSLLPKSRSTPGSKMPSPTYTMNGGPALPALPKEHSPVDKRVEKVQRIGKRKSFFGIFGR</sequence>
<evidence type="ECO:0000256" key="13">
    <source>
        <dbReference type="SAM" id="MobiDB-lite"/>
    </source>
</evidence>
<dbReference type="PANTHER" id="PTHR11954">
    <property type="entry name" value="D-DOPACHROME DECARBOXYLASE"/>
    <property type="match status" value="1"/>
</dbReference>
<dbReference type="GO" id="GO:0004167">
    <property type="term" value="F:dopachrome isomerase activity"/>
    <property type="evidence" value="ECO:0007669"/>
    <property type="project" value="UniProtKB-EC"/>
</dbReference>
<dbReference type="SUPFAM" id="SSF55331">
    <property type="entry name" value="Tautomerase/MIF"/>
    <property type="match status" value="1"/>
</dbReference>
<feature type="region of interest" description="Disordered" evidence="13">
    <location>
        <begin position="257"/>
        <end position="348"/>
    </location>
</feature>
<comment type="caution">
    <text evidence="14">The sequence shown here is derived from an EMBL/GenBank/DDBJ whole genome shotgun (WGS) entry which is preliminary data.</text>
</comment>
<evidence type="ECO:0000313" key="14">
    <source>
        <dbReference type="EMBL" id="MDI1487669.1"/>
    </source>
</evidence>
<proteinExistence type="inferred from homology"/>
<keyword evidence="3" id="KW-0202">Cytokine</keyword>
<evidence type="ECO:0000256" key="11">
    <source>
        <dbReference type="ARBA" id="ARBA00041912"/>
    </source>
</evidence>
<keyword evidence="5" id="KW-0413">Isomerase</keyword>
<dbReference type="Proteomes" id="UP001161017">
    <property type="component" value="Unassembled WGS sequence"/>
</dbReference>
<name>A0AA43QLR6_9LECA</name>
<keyword evidence="4" id="KW-0964">Secreted</keyword>
<dbReference type="PANTHER" id="PTHR11954:SF6">
    <property type="entry name" value="MACROPHAGE MIGRATION INHIBITORY FACTOR"/>
    <property type="match status" value="1"/>
</dbReference>
<organism evidence="14 15">
    <name type="scientific">Ramalina farinacea</name>
    <dbReference type="NCBI Taxonomy" id="258253"/>
    <lineage>
        <taxon>Eukaryota</taxon>
        <taxon>Fungi</taxon>
        <taxon>Dikarya</taxon>
        <taxon>Ascomycota</taxon>
        <taxon>Pezizomycotina</taxon>
        <taxon>Lecanoromycetes</taxon>
        <taxon>OSLEUM clade</taxon>
        <taxon>Lecanoromycetidae</taxon>
        <taxon>Lecanorales</taxon>
        <taxon>Lecanorineae</taxon>
        <taxon>Ramalinaceae</taxon>
        <taxon>Ramalina</taxon>
    </lineage>
</organism>
<evidence type="ECO:0000256" key="12">
    <source>
        <dbReference type="ARBA" id="ARBA00042730"/>
    </source>
</evidence>
<evidence type="ECO:0000256" key="10">
    <source>
        <dbReference type="ARBA" id="ARBA00041631"/>
    </source>
</evidence>
<dbReference type="EC" id="5.3.2.1" evidence="9"/>
<feature type="compositionally biased region" description="Basic and acidic residues" evidence="13">
    <location>
        <begin position="336"/>
        <end position="348"/>
    </location>
</feature>
<comment type="catalytic activity">
    <reaction evidence="6">
        <text>3-phenylpyruvate = enol-phenylpyruvate</text>
        <dbReference type="Rhea" id="RHEA:17097"/>
        <dbReference type="ChEBI" id="CHEBI:16815"/>
        <dbReference type="ChEBI" id="CHEBI:18005"/>
        <dbReference type="EC" id="5.3.2.1"/>
    </reaction>
</comment>
<feature type="region of interest" description="Disordered" evidence="13">
    <location>
        <begin position="1"/>
        <end position="37"/>
    </location>
</feature>
<dbReference type="EMBL" id="JAPUFD010000006">
    <property type="protein sequence ID" value="MDI1487669.1"/>
    <property type="molecule type" value="Genomic_DNA"/>
</dbReference>
<evidence type="ECO:0000256" key="1">
    <source>
        <dbReference type="ARBA" id="ARBA00004613"/>
    </source>
</evidence>
<dbReference type="InterPro" id="IPR014347">
    <property type="entry name" value="Tautomerase/MIF_sf"/>
</dbReference>
<evidence type="ECO:0000313" key="15">
    <source>
        <dbReference type="Proteomes" id="UP001161017"/>
    </source>
</evidence>
<dbReference type="AlphaFoldDB" id="A0AA43QLR6"/>
<dbReference type="EC" id="5.3.3.12" evidence="8"/>